<comment type="caution">
    <text evidence="2">The sequence shown here is derived from an EMBL/GenBank/DDBJ whole genome shotgun (WGS) entry which is preliminary data.</text>
</comment>
<accession>A0A9D4Q1S7</accession>
<dbReference type="Gene3D" id="3.40.390.10">
    <property type="entry name" value="Collagenase (Catalytic Domain)"/>
    <property type="match status" value="1"/>
</dbReference>
<reference evidence="2" key="2">
    <citation type="submission" date="2021-09" db="EMBL/GenBank/DDBJ databases">
        <authorList>
            <person name="Jia N."/>
            <person name="Wang J."/>
            <person name="Shi W."/>
            <person name="Du L."/>
            <person name="Sun Y."/>
            <person name="Zhan W."/>
            <person name="Jiang J."/>
            <person name="Wang Q."/>
            <person name="Zhang B."/>
            <person name="Ji P."/>
            <person name="Sakyi L.B."/>
            <person name="Cui X."/>
            <person name="Yuan T."/>
            <person name="Jiang B."/>
            <person name="Yang W."/>
            <person name="Lam T.T.-Y."/>
            <person name="Chang Q."/>
            <person name="Ding S."/>
            <person name="Wang X."/>
            <person name="Zhu J."/>
            <person name="Ruan X."/>
            <person name="Zhao L."/>
            <person name="Wei J."/>
            <person name="Que T."/>
            <person name="Du C."/>
            <person name="Cheng J."/>
            <person name="Dai P."/>
            <person name="Han X."/>
            <person name="Huang E."/>
            <person name="Gao Y."/>
            <person name="Liu J."/>
            <person name="Shao H."/>
            <person name="Ye R."/>
            <person name="Li L."/>
            <person name="Wei W."/>
            <person name="Wang X."/>
            <person name="Wang C."/>
            <person name="Huo Q."/>
            <person name="Li W."/>
            <person name="Guo W."/>
            <person name="Chen H."/>
            <person name="Chen S."/>
            <person name="Zhou L."/>
            <person name="Zhou L."/>
            <person name="Ni X."/>
            <person name="Tian J."/>
            <person name="Zhou Y."/>
            <person name="Sheng Y."/>
            <person name="Liu T."/>
            <person name="Pan Y."/>
            <person name="Xia L."/>
            <person name="Li J."/>
            <person name="Zhao F."/>
            <person name="Cao W."/>
        </authorList>
    </citation>
    <scope>NUCLEOTIDE SEQUENCE</scope>
    <source>
        <strain evidence="2">Rsan-2018</strain>
        <tissue evidence="2">Larvae</tissue>
    </source>
</reference>
<dbReference type="InterPro" id="IPR024079">
    <property type="entry name" value="MetalloPept_cat_dom_sf"/>
</dbReference>
<evidence type="ECO:0000313" key="3">
    <source>
        <dbReference type="Proteomes" id="UP000821837"/>
    </source>
</evidence>
<sequence>MYLTVQCTDLINAALPLTVWKFQQDNIDNASRLALFDVYARLRRALVSLVAGHDSDTSRIEKVRTFLDLYAEVAVSTLAMLKDSAKARSGSLVHVPHLATNRVYRLLVTREIELSPFAFLWPVFHHEYPAAVNMGLLGTTIARGLVDMVYYLFFQDNDFNPLPLADVKFPPALLSFIRSLERNLKDIRQVLKDKAESQAEIEELTKQVIAGHLASRALATVTSPKPSAYFSSLPAERLFYMATCFKHCQWQPTFKNFAACNVVTPRLPGFARAFGCDTTSSSAFALGDIPDAAPDIVDDVARNESRDSVNV</sequence>
<dbReference type="GO" id="GO:0008237">
    <property type="term" value="F:metallopeptidase activity"/>
    <property type="evidence" value="ECO:0007669"/>
    <property type="project" value="InterPro"/>
</dbReference>
<evidence type="ECO:0000313" key="2">
    <source>
        <dbReference type="EMBL" id="KAH7962841.1"/>
    </source>
</evidence>
<keyword evidence="3" id="KW-1185">Reference proteome</keyword>
<protein>
    <submittedName>
        <fullName evidence="2">Uncharacterized protein</fullName>
    </submittedName>
</protein>
<organism evidence="2 3">
    <name type="scientific">Rhipicephalus sanguineus</name>
    <name type="common">Brown dog tick</name>
    <name type="synonym">Ixodes sanguineus</name>
    <dbReference type="NCBI Taxonomy" id="34632"/>
    <lineage>
        <taxon>Eukaryota</taxon>
        <taxon>Metazoa</taxon>
        <taxon>Ecdysozoa</taxon>
        <taxon>Arthropoda</taxon>
        <taxon>Chelicerata</taxon>
        <taxon>Arachnida</taxon>
        <taxon>Acari</taxon>
        <taxon>Parasitiformes</taxon>
        <taxon>Ixodida</taxon>
        <taxon>Ixodoidea</taxon>
        <taxon>Ixodidae</taxon>
        <taxon>Rhipicephalinae</taxon>
        <taxon>Rhipicephalus</taxon>
        <taxon>Rhipicephalus</taxon>
    </lineage>
</organism>
<name>A0A9D4Q1S7_RHISA</name>
<dbReference type="Proteomes" id="UP000821837">
    <property type="component" value="Chromosome 3"/>
</dbReference>
<reference evidence="2" key="1">
    <citation type="journal article" date="2020" name="Cell">
        <title>Large-Scale Comparative Analyses of Tick Genomes Elucidate Their Genetic Diversity and Vector Capacities.</title>
        <authorList>
            <consortium name="Tick Genome and Microbiome Consortium (TIGMIC)"/>
            <person name="Jia N."/>
            <person name="Wang J."/>
            <person name="Shi W."/>
            <person name="Du L."/>
            <person name="Sun Y."/>
            <person name="Zhan W."/>
            <person name="Jiang J.F."/>
            <person name="Wang Q."/>
            <person name="Zhang B."/>
            <person name="Ji P."/>
            <person name="Bell-Sakyi L."/>
            <person name="Cui X.M."/>
            <person name="Yuan T.T."/>
            <person name="Jiang B.G."/>
            <person name="Yang W.F."/>
            <person name="Lam T.T."/>
            <person name="Chang Q.C."/>
            <person name="Ding S.J."/>
            <person name="Wang X.J."/>
            <person name="Zhu J.G."/>
            <person name="Ruan X.D."/>
            <person name="Zhao L."/>
            <person name="Wei J.T."/>
            <person name="Ye R.Z."/>
            <person name="Que T.C."/>
            <person name="Du C.H."/>
            <person name="Zhou Y.H."/>
            <person name="Cheng J.X."/>
            <person name="Dai P.F."/>
            <person name="Guo W.B."/>
            <person name="Han X.H."/>
            <person name="Huang E.J."/>
            <person name="Li L.F."/>
            <person name="Wei W."/>
            <person name="Gao Y.C."/>
            <person name="Liu J.Z."/>
            <person name="Shao H.Z."/>
            <person name="Wang X."/>
            <person name="Wang C.C."/>
            <person name="Yang T.C."/>
            <person name="Huo Q.B."/>
            <person name="Li W."/>
            <person name="Chen H.Y."/>
            <person name="Chen S.E."/>
            <person name="Zhou L.G."/>
            <person name="Ni X.B."/>
            <person name="Tian J.H."/>
            <person name="Sheng Y."/>
            <person name="Liu T."/>
            <person name="Pan Y.S."/>
            <person name="Xia L.Y."/>
            <person name="Li J."/>
            <person name="Zhao F."/>
            <person name="Cao W.C."/>
        </authorList>
    </citation>
    <scope>NUCLEOTIDE SEQUENCE</scope>
    <source>
        <strain evidence="2">Rsan-2018</strain>
    </source>
</reference>
<feature type="coiled-coil region" evidence="1">
    <location>
        <begin position="177"/>
        <end position="207"/>
    </location>
</feature>
<gene>
    <name evidence="2" type="ORF">HPB52_018221</name>
</gene>
<evidence type="ECO:0000256" key="1">
    <source>
        <dbReference type="SAM" id="Coils"/>
    </source>
</evidence>
<dbReference type="VEuPathDB" id="VectorBase:RSAN_044698"/>
<dbReference type="AlphaFoldDB" id="A0A9D4Q1S7"/>
<dbReference type="EMBL" id="JABSTV010001249">
    <property type="protein sequence ID" value="KAH7962841.1"/>
    <property type="molecule type" value="Genomic_DNA"/>
</dbReference>
<proteinExistence type="predicted"/>
<keyword evidence="1" id="KW-0175">Coiled coil</keyword>